<proteinExistence type="predicted"/>
<evidence type="ECO:0000313" key="1">
    <source>
        <dbReference type="EMBL" id="PPR02739.1"/>
    </source>
</evidence>
<evidence type="ECO:0000313" key="2">
    <source>
        <dbReference type="Proteomes" id="UP000284706"/>
    </source>
</evidence>
<name>A0A409YI83_9AGAR</name>
<reference evidence="1 2" key="1">
    <citation type="journal article" date="2018" name="Evol. Lett.">
        <title>Horizontal gene cluster transfer increased hallucinogenic mushroom diversity.</title>
        <authorList>
            <person name="Reynolds H.T."/>
            <person name="Vijayakumar V."/>
            <person name="Gluck-Thaler E."/>
            <person name="Korotkin H.B."/>
            <person name="Matheny P.B."/>
            <person name="Slot J.C."/>
        </authorList>
    </citation>
    <scope>NUCLEOTIDE SEQUENCE [LARGE SCALE GENOMIC DNA]</scope>
    <source>
        <strain evidence="1 2">SRW20</strain>
    </source>
</reference>
<dbReference type="SUPFAM" id="SSF82171">
    <property type="entry name" value="DPP6 N-terminal domain-like"/>
    <property type="match status" value="1"/>
</dbReference>
<dbReference type="Proteomes" id="UP000284706">
    <property type="component" value="Unassembled WGS sequence"/>
</dbReference>
<keyword evidence="2" id="KW-1185">Reference proteome</keyword>
<dbReference type="AlphaFoldDB" id="A0A409YI83"/>
<accession>A0A409YI83</accession>
<dbReference type="InParanoid" id="A0A409YI83"/>
<dbReference type="OrthoDB" id="3252873at2759"/>
<organism evidence="1 2">
    <name type="scientific">Gymnopilus dilepis</name>
    <dbReference type="NCBI Taxonomy" id="231916"/>
    <lineage>
        <taxon>Eukaryota</taxon>
        <taxon>Fungi</taxon>
        <taxon>Dikarya</taxon>
        <taxon>Basidiomycota</taxon>
        <taxon>Agaricomycotina</taxon>
        <taxon>Agaricomycetes</taxon>
        <taxon>Agaricomycetidae</taxon>
        <taxon>Agaricales</taxon>
        <taxon>Agaricineae</taxon>
        <taxon>Hymenogastraceae</taxon>
        <taxon>Gymnopilus</taxon>
    </lineage>
</organism>
<dbReference type="EMBL" id="NHYE01000825">
    <property type="protein sequence ID" value="PPR02739.1"/>
    <property type="molecule type" value="Genomic_DNA"/>
</dbReference>
<gene>
    <name evidence="1" type="ORF">CVT26_009450</name>
</gene>
<comment type="caution">
    <text evidence="1">The sequence shown here is derived from an EMBL/GenBank/DDBJ whole genome shotgun (WGS) entry which is preliminary data.</text>
</comment>
<protein>
    <submittedName>
        <fullName evidence="1">Uncharacterized protein</fullName>
    </submittedName>
</protein>
<sequence>MTSSLTSSTLQHTIPDDFDVPRSRPWDALKVFQNHPYIITADDFGAATTLWSFEGGEAKVVTTLNPPLPSSARILNSNSLVVSAPHGVLVLLFHDPKGKKSPIDVARMYSLGTGELVQELELGFEAAWDTLLVSGDTLILTAKEHDRRPKVVWYTLSANGLEKEKEGGTDLPDGLTAGMERLVPLYLVDAGSLVTSSTSFPSNKLEIRLLDHRATITASHATADYIAPGPVVQVDDSLVLAVTEAEFDQELSPAYATIHKISLSDLSPQWSKSLPYKVIDLTYHPALQALVVLGWKDAKGSVSEGGHEAIVTFLRKDNGDVLAERTFPWDAGLHALTAKCTPDDNLVVVSEAGEILVVPLQSVLDSGLPLKEDGRLAMQPSPVRPEPYNTKAAKAGASWKWVKKAIVGPGAVVLFALRGPEFYAVRW</sequence>